<evidence type="ECO:0000313" key="12">
    <source>
        <dbReference type="EMBL" id="EFC45491.1"/>
    </source>
</evidence>
<dbReference type="GO" id="GO:0005737">
    <property type="term" value="C:cytoplasm"/>
    <property type="evidence" value="ECO:0007669"/>
    <property type="project" value="UniProtKB-SubCell"/>
</dbReference>
<dbReference type="Pfam" id="PF04452">
    <property type="entry name" value="Methyltrans_RNA"/>
    <property type="match status" value="1"/>
</dbReference>
<dbReference type="EMBL" id="GG738863">
    <property type="protein sequence ID" value="EFC45491.1"/>
    <property type="molecule type" value="Genomic_DNA"/>
</dbReference>
<evidence type="ECO:0000259" key="11">
    <source>
        <dbReference type="Pfam" id="PF04452"/>
    </source>
</evidence>
<dbReference type="KEGG" id="ngr:NAEGRDRAFT_66713"/>
<evidence type="ECO:0000313" key="13">
    <source>
        <dbReference type="Proteomes" id="UP000006671"/>
    </source>
</evidence>
<evidence type="ECO:0000256" key="5">
    <source>
        <dbReference type="ARBA" id="ARBA00022552"/>
    </source>
</evidence>
<dbReference type="GeneID" id="8850577"/>
<keyword evidence="5" id="KW-0698">rRNA processing</keyword>
<dbReference type="PIRSF" id="PIRSF015601">
    <property type="entry name" value="MTase_slr0722"/>
    <property type="match status" value="1"/>
</dbReference>
<dbReference type="OrthoDB" id="3465at2759"/>
<evidence type="ECO:0000256" key="6">
    <source>
        <dbReference type="ARBA" id="ARBA00022603"/>
    </source>
</evidence>
<dbReference type="VEuPathDB" id="AmoebaDB:NAEGRDRAFT_66713"/>
<comment type="subcellular location">
    <subcellularLocation>
        <location evidence="1">Cytoplasm</location>
    </subcellularLocation>
</comment>
<gene>
    <name evidence="12" type="ORF">NAEGRDRAFT_66713</name>
</gene>
<evidence type="ECO:0000256" key="1">
    <source>
        <dbReference type="ARBA" id="ARBA00004496"/>
    </source>
</evidence>
<sequence>MENRMIQAKVLTLEQDETTSQLLNQRKLFSVTASICMTKSRDTFEEMMYTCSSMGVNKIIPIMTEKKQHAEYFENKKDRLEKIMISAVEQSKQFYGMPEIASPLSIQDYCKQMKEQLNERRVFLDVDGEKPWLSLLNEIEENKQKMNKMNINLLVGPERDLFDQERAQLAELGFESLSLARKIVYRSEVALSVSLGSITSVIWNK</sequence>
<evidence type="ECO:0000256" key="7">
    <source>
        <dbReference type="ARBA" id="ARBA00022679"/>
    </source>
</evidence>
<comment type="catalytic activity">
    <reaction evidence="10">
        <text>uridine(1498) in 16S rRNA + S-adenosyl-L-methionine = N(3)-methyluridine(1498) in 16S rRNA + S-adenosyl-L-homocysteine + H(+)</text>
        <dbReference type="Rhea" id="RHEA:42920"/>
        <dbReference type="Rhea" id="RHEA-COMP:10283"/>
        <dbReference type="Rhea" id="RHEA-COMP:10284"/>
        <dbReference type="ChEBI" id="CHEBI:15378"/>
        <dbReference type="ChEBI" id="CHEBI:57856"/>
        <dbReference type="ChEBI" id="CHEBI:59789"/>
        <dbReference type="ChEBI" id="CHEBI:65315"/>
        <dbReference type="ChEBI" id="CHEBI:74502"/>
        <dbReference type="EC" id="2.1.1.193"/>
    </reaction>
</comment>
<keyword evidence="4" id="KW-0963">Cytoplasm</keyword>
<comment type="function">
    <text evidence="9">Specifically methylates the N3 position of the uracil ring of uridine 1498 (m3U1498) in 16S rRNA. Acts on the fully assembled 30S ribosomal subunit.</text>
</comment>
<evidence type="ECO:0000256" key="10">
    <source>
        <dbReference type="ARBA" id="ARBA00047944"/>
    </source>
</evidence>
<evidence type="ECO:0000256" key="3">
    <source>
        <dbReference type="ARBA" id="ARBA00012328"/>
    </source>
</evidence>
<dbReference type="PANTHER" id="PTHR30027">
    <property type="entry name" value="RIBOSOMAL RNA SMALL SUBUNIT METHYLTRANSFERASE E"/>
    <property type="match status" value="1"/>
</dbReference>
<keyword evidence="6" id="KW-0489">Methyltransferase</keyword>
<evidence type="ECO:0000256" key="9">
    <source>
        <dbReference type="ARBA" id="ARBA00025699"/>
    </source>
</evidence>
<dbReference type="InterPro" id="IPR029028">
    <property type="entry name" value="Alpha/beta_knot_MTases"/>
</dbReference>
<protein>
    <recommendedName>
        <fullName evidence="3">16S rRNA (uracil(1498)-N(3))-methyltransferase</fullName>
        <ecNumber evidence="3">2.1.1.193</ecNumber>
    </recommendedName>
</protein>
<comment type="similarity">
    <text evidence="2">Belongs to the RNA methyltransferase RsmE family.</text>
</comment>
<keyword evidence="8" id="KW-0949">S-adenosyl-L-methionine</keyword>
<dbReference type="InParanoid" id="D2VCW3"/>
<evidence type="ECO:0000256" key="4">
    <source>
        <dbReference type="ARBA" id="ARBA00022490"/>
    </source>
</evidence>
<dbReference type="GO" id="GO:0070042">
    <property type="term" value="F:rRNA (uridine-N3-)-methyltransferase activity"/>
    <property type="evidence" value="ECO:0007669"/>
    <property type="project" value="TreeGrafter"/>
</dbReference>
<dbReference type="Gene3D" id="3.40.1280.10">
    <property type="match status" value="1"/>
</dbReference>
<dbReference type="AlphaFoldDB" id="D2VCW3"/>
<organism evidence="13">
    <name type="scientific">Naegleria gruberi</name>
    <name type="common">Amoeba</name>
    <dbReference type="NCBI Taxonomy" id="5762"/>
    <lineage>
        <taxon>Eukaryota</taxon>
        <taxon>Discoba</taxon>
        <taxon>Heterolobosea</taxon>
        <taxon>Tetramitia</taxon>
        <taxon>Eutetramitia</taxon>
        <taxon>Vahlkampfiidae</taxon>
        <taxon>Naegleria</taxon>
    </lineage>
</organism>
<dbReference type="GO" id="GO:0070475">
    <property type="term" value="P:rRNA base methylation"/>
    <property type="evidence" value="ECO:0007669"/>
    <property type="project" value="TreeGrafter"/>
</dbReference>
<feature type="domain" description="Ribosomal RNA small subunit methyltransferase E methyltransferase" evidence="11">
    <location>
        <begin position="30"/>
        <end position="196"/>
    </location>
</feature>
<dbReference type="InterPro" id="IPR029026">
    <property type="entry name" value="tRNA_m1G_MTases_N"/>
</dbReference>
<evidence type="ECO:0000256" key="2">
    <source>
        <dbReference type="ARBA" id="ARBA00005528"/>
    </source>
</evidence>
<dbReference type="InterPro" id="IPR046886">
    <property type="entry name" value="RsmE_MTase_dom"/>
</dbReference>
<keyword evidence="7" id="KW-0808">Transferase</keyword>
<dbReference type="Proteomes" id="UP000006671">
    <property type="component" value="Unassembled WGS sequence"/>
</dbReference>
<dbReference type="OMA" id="TASICMT"/>
<accession>D2VCW3</accession>
<dbReference type="NCBIfam" id="TIGR00046">
    <property type="entry name" value="RsmE family RNA methyltransferase"/>
    <property type="match status" value="1"/>
</dbReference>
<dbReference type="InterPro" id="IPR006700">
    <property type="entry name" value="RsmE"/>
</dbReference>
<evidence type="ECO:0000256" key="8">
    <source>
        <dbReference type="ARBA" id="ARBA00022691"/>
    </source>
</evidence>
<keyword evidence="13" id="KW-1185">Reference proteome</keyword>
<dbReference type="RefSeq" id="XP_002678235.1">
    <property type="nucleotide sequence ID" value="XM_002678189.1"/>
</dbReference>
<dbReference type="PANTHER" id="PTHR30027:SF3">
    <property type="entry name" value="16S RRNA (URACIL(1498)-N(3))-METHYLTRANSFERASE"/>
    <property type="match status" value="1"/>
</dbReference>
<proteinExistence type="inferred from homology"/>
<dbReference type="EC" id="2.1.1.193" evidence="3"/>
<name>D2VCW3_NAEGR</name>
<dbReference type="SUPFAM" id="SSF75217">
    <property type="entry name" value="alpha/beta knot"/>
    <property type="match status" value="1"/>
</dbReference>
<reference evidence="12 13" key="1">
    <citation type="journal article" date="2010" name="Cell">
        <title>The genome of Naegleria gruberi illuminates early eukaryotic versatility.</title>
        <authorList>
            <person name="Fritz-Laylin L.K."/>
            <person name="Prochnik S.E."/>
            <person name="Ginger M.L."/>
            <person name="Dacks J.B."/>
            <person name="Carpenter M.L."/>
            <person name="Field M.C."/>
            <person name="Kuo A."/>
            <person name="Paredez A."/>
            <person name="Chapman J."/>
            <person name="Pham J."/>
            <person name="Shu S."/>
            <person name="Neupane R."/>
            <person name="Cipriano M."/>
            <person name="Mancuso J."/>
            <person name="Tu H."/>
            <person name="Salamov A."/>
            <person name="Lindquist E."/>
            <person name="Shapiro H."/>
            <person name="Lucas S."/>
            <person name="Grigoriev I.V."/>
            <person name="Cande W.Z."/>
            <person name="Fulton C."/>
            <person name="Rokhsar D.S."/>
            <person name="Dawson S.C."/>
        </authorList>
    </citation>
    <scope>NUCLEOTIDE SEQUENCE [LARGE SCALE GENOMIC DNA]</scope>
    <source>
        <strain evidence="12 13">NEG-M</strain>
    </source>
</reference>